<feature type="region of interest" description="Disordered" evidence="1">
    <location>
        <begin position="368"/>
        <end position="389"/>
    </location>
</feature>
<evidence type="ECO:0000259" key="2">
    <source>
        <dbReference type="Pfam" id="PF04230"/>
    </source>
</evidence>
<evidence type="ECO:0000313" key="3">
    <source>
        <dbReference type="EMBL" id="CAA9267445.1"/>
    </source>
</evidence>
<accession>A0A6J4J0T5</accession>
<feature type="domain" description="Polysaccharide pyruvyl transferase" evidence="2">
    <location>
        <begin position="20"/>
        <end position="307"/>
    </location>
</feature>
<evidence type="ECO:0000256" key="1">
    <source>
        <dbReference type="SAM" id="MobiDB-lite"/>
    </source>
</evidence>
<dbReference type="EMBL" id="CADCTC010000170">
    <property type="protein sequence ID" value="CAA9267445.1"/>
    <property type="molecule type" value="Genomic_DNA"/>
</dbReference>
<dbReference type="Pfam" id="PF04230">
    <property type="entry name" value="PS_pyruv_trans"/>
    <property type="match status" value="1"/>
</dbReference>
<dbReference type="InterPro" id="IPR007345">
    <property type="entry name" value="Polysacch_pyruvyl_Trfase"/>
</dbReference>
<proteinExistence type="predicted"/>
<protein>
    <recommendedName>
        <fullName evidence="2">Polysaccharide pyruvyl transferase domain-containing protein</fullName>
    </recommendedName>
</protein>
<gene>
    <name evidence="3" type="ORF">AVDCRST_MAG77-3732</name>
</gene>
<sequence>MQVTREQPKTGVLTFHRCINYGSYWQARCLVEGLRGRGLDAVLLEHDSPRVTTAEWQCALQPVLPEYVPYADRLRYGVKLLRFLRAFAALPRSRRFPLDDPGGARGANDAPAMDAYRLVVVGSDEVWNLRHPWFGGCGLFWGEGVRASRLVSYAASFGNHDTVLEPWWADRLRRFDSISVRDENSLGLIRSALGFEPDLVLDPCLQFSERLPQPQGRWRGPREPFAAVYGHSFTPSFAQEVRRWAHGRGLPLVSIGYRNAWADVQWLTAGPHDFAQCIARAEAVATNFFHGCVFALAHTRPFVCEASSYRSIKVQNLMATVGGEAHVMRAESPPEAYDAQLGEPPHPAMANTIRRMRESSNRYLDRAAGVHGAGRGDRAPEAEPAPLAA</sequence>
<name>A0A6J4J0T5_9CHLR</name>
<dbReference type="AlphaFoldDB" id="A0A6J4J0T5"/>
<reference evidence="3" key="1">
    <citation type="submission" date="2020-02" db="EMBL/GenBank/DDBJ databases">
        <authorList>
            <person name="Meier V. D."/>
        </authorList>
    </citation>
    <scope>NUCLEOTIDE SEQUENCE</scope>
    <source>
        <strain evidence="3">AVDCRST_MAG77</strain>
    </source>
</reference>
<organism evidence="3">
    <name type="scientific">uncultured Chloroflexota bacterium</name>
    <dbReference type="NCBI Taxonomy" id="166587"/>
    <lineage>
        <taxon>Bacteria</taxon>
        <taxon>Bacillati</taxon>
        <taxon>Chloroflexota</taxon>
        <taxon>environmental samples</taxon>
    </lineage>
</organism>